<dbReference type="PANTHER" id="PTHR43788">
    <property type="entry name" value="DNA2/NAM7 HELICASE FAMILY MEMBER"/>
    <property type="match status" value="1"/>
</dbReference>
<reference evidence="7" key="1">
    <citation type="journal article" date="2023" name="Mol. Phylogenet. Evol.">
        <title>Genome-scale phylogeny and comparative genomics of the fungal order Sordariales.</title>
        <authorList>
            <person name="Hensen N."/>
            <person name="Bonometti L."/>
            <person name="Westerberg I."/>
            <person name="Brannstrom I.O."/>
            <person name="Guillou S."/>
            <person name="Cros-Aarteil S."/>
            <person name="Calhoun S."/>
            <person name="Haridas S."/>
            <person name="Kuo A."/>
            <person name="Mondo S."/>
            <person name="Pangilinan J."/>
            <person name="Riley R."/>
            <person name="LaButti K."/>
            <person name="Andreopoulos B."/>
            <person name="Lipzen A."/>
            <person name="Chen C."/>
            <person name="Yan M."/>
            <person name="Daum C."/>
            <person name="Ng V."/>
            <person name="Clum A."/>
            <person name="Steindorff A."/>
            <person name="Ohm R.A."/>
            <person name="Martin F."/>
            <person name="Silar P."/>
            <person name="Natvig D.O."/>
            <person name="Lalanne C."/>
            <person name="Gautier V."/>
            <person name="Ament-Velasquez S.L."/>
            <person name="Kruys A."/>
            <person name="Hutchinson M.I."/>
            <person name="Powell A.J."/>
            <person name="Barry K."/>
            <person name="Miller A.N."/>
            <person name="Grigoriev I.V."/>
            <person name="Debuchy R."/>
            <person name="Gladieux P."/>
            <person name="Hiltunen Thoren M."/>
            <person name="Johannesson H."/>
        </authorList>
    </citation>
    <scope>NUCLEOTIDE SEQUENCE [LARGE SCALE GENOMIC DNA]</scope>
    <source>
        <strain evidence="7">CBS 284.82</strain>
    </source>
</reference>
<dbReference type="InterPro" id="IPR050534">
    <property type="entry name" value="Coronavir_polyprotein_1ab"/>
</dbReference>
<dbReference type="Gene3D" id="3.40.50.300">
    <property type="entry name" value="P-loop containing nucleotide triphosphate hydrolases"/>
    <property type="match status" value="2"/>
</dbReference>
<evidence type="ECO:0000256" key="1">
    <source>
        <dbReference type="ARBA" id="ARBA00022741"/>
    </source>
</evidence>
<dbReference type="InterPro" id="IPR041679">
    <property type="entry name" value="DNA2/NAM7-like_C"/>
</dbReference>
<proteinExistence type="predicted"/>
<keyword evidence="3" id="KW-0347">Helicase</keyword>
<gene>
    <name evidence="6" type="ORF">C8A01DRAFT_51201</name>
</gene>
<dbReference type="GO" id="GO:0016787">
    <property type="term" value="F:hydrolase activity"/>
    <property type="evidence" value="ECO:0007669"/>
    <property type="project" value="UniProtKB-KW"/>
</dbReference>
<evidence type="ECO:0000313" key="6">
    <source>
        <dbReference type="EMBL" id="KAK4031849.1"/>
    </source>
</evidence>
<sequence>MSMADTVLVMGDGCRPTILAGDREQLPPTVMTHDQTRDGRIVNMLSAQAKVSILEKLQRSGWPSFILTNQYRIVSGSFDLARTIIYPGIKDFQYAESAALTNHPMATQIETWVTSTYQAAPSPPGKILPLFFHCNGAQCLVDEAVGSRYNDRHNGLVVKLVLGLRGLGVKASDIVVITPYWANLGRLEMALKAGHCRVVVVSTTDAFQGQEGLVVIFDLVVNRATGPLFVQDPHRICVGATRHVGALFVVGDINTVSDLVARGEVPVRSDTGQTLSVKKTVFRDFL</sequence>
<dbReference type="InterPro" id="IPR027417">
    <property type="entry name" value="P-loop_NTPase"/>
</dbReference>
<comment type="caution">
    <text evidence="6">The sequence shown here is derived from an EMBL/GenBank/DDBJ whole genome shotgun (WGS) entry which is preliminary data.</text>
</comment>
<name>A0AAN6P4Y4_9PEZI</name>
<dbReference type="SUPFAM" id="SSF52540">
    <property type="entry name" value="P-loop containing nucleoside triphosphate hydrolases"/>
    <property type="match status" value="1"/>
</dbReference>
<evidence type="ECO:0000313" key="7">
    <source>
        <dbReference type="Proteomes" id="UP001303115"/>
    </source>
</evidence>
<evidence type="ECO:0000256" key="2">
    <source>
        <dbReference type="ARBA" id="ARBA00022801"/>
    </source>
</evidence>
<evidence type="ECO:0000256" key="4">
    <source>
        <dbReference type="ARBA" id="ARBA00022840"/>
    </source>
</evidence>
<keyword evidence="2" id="KW-0378">Hydrolase</keyword>
<keyword evidence="4" id="KW-0067">ATP-binding</keyword>
<keyword evidence="7" id="KW-1185">Reference proteome</keyword>
<organism evidence="6 7">
    <name type="scientific">Parachaetomium inaequale</name>
    <dbReference type="NCBI Taxonomy" id="2588326"/>
    <lineage>
        <taxon>Eukaryota</taxon>
        <taxon>Fungi</taxon>
        <taxon>Dikarya</taxon>
        <taxon>Ascomycota</taxon>
        <taxon>Pezizomycotina</taxon>
        <taxon>Sordariomycetes</taxon>
        <taxon>Sordariomycetidae</taxon>
        <taxon>Sordariales</taxon>
        <taxon>Chaetomiaceae</taxon>
        <taxon>Parachaetomium</taxon>
    </lineage>
</organism>
<dbReference type="InterPro" id="IPR047187">
    <property type="entry name" value="SF1_C_Upf1"/>
</dbReference>
<dbReference type="EMBL" id="MU854690">
    <property type="protein sequence ID" value="KAK4031849.1"/>
    <property type="molecule type" value="Genomic_DNA"/>
</dbReference>
<accession>A0AAN6P4Y4</accession>
<evidence type="ECO:0000259" key="5">
    <source>
        <dbReference type="Pfam" id="PF13087"/>
    </source>
</evidence>
<feature type="domain" description="DNA2/NAM7 helicase-like C-terminal" evidence="5">
    <location>
        <begin position="50"/>
        <end position="253"/>
    </location>
</feature>
<dbReference type="GO" id="GO:0043139">
    <property type="term" value="F:5'-3' DNA helicase activity"/>
    <property type="evidence" value="ECO:0007669"/>
    <property type="project" value="TreeGrafter"/>
</dbReference>
<evidence type="ECO:0000256" key="3">
    <source>
        <dbReference type="ARBA" id="ARBA00022806"/>
    </source>
</evidence>
<dbReference type="PANTHER" id="PTHR43788:SF8">
    <property type="entry name" value="DNA-BINDING PROTEIN SMUBP-2"/>
    <property type="match status" value="1"/>
</dbReference>
<dbReference type="Proteomes" id="UP001303115">
    <property type="component" value="Unassembled WGS sequence"/>
</dbReference>
<dbReference type="CDD" id="cd18808">
    <property type="entry name" value="SF1_C_Upf1"/>
    <property type="match status" value="1"/>
</dbReference>
<keyword evidence="1" id="KW-0547">Nucleotide-binding</keyword>
<protein>
    <submittedName>
        <fullName evidence="6">AAA domain-containing protein</fullName>
    </submittedName>
</protein>
<dbReference type="AlphaFoldDB" id="A0AAN6P4Y4"/>
<dbReference type="Pfam" id="PF13087">
    <property type="entry name" value="AAA_12"/>
    <property type="match status" value="1"/>
</dbReference>
<dbReference type="GO" id="GO:0005524">
    <property type="term" value="F:ATP binding"/>
    <property type="evidence" value="ECO:0007669"/>
    <property type="project" value="UniProtKB-KW"/>
</dbReference>